<evidence type="ECO:0000313" key="2">
    <source>
        <dbReference type="EMBL" id="GEN23992.1"/>
    </source>
</evidence>
<evidence type="ECO:0000313" key="4">
    <source>
        <dbReference type="Proteomes" id="UP000184123"/>
    </source>
</evidence>
<dbReference type="Proteomes" id="UP000184123">
    <property type="component" value="Unassembled WGS sequence"/>
</dbReference>
<sequence length="112" mass="12001">MKYSRGLVFNIVIPIVAILVIGGAIFGGQAISEARVSNDVQQALSAELGSAGLVEVQYLQEVNHGYGICGLYKQASSDQGYASFFYDKVNDRVTLDVNSSRFKTNCGLSAIC</sequence>
<accession>A0A1M7I1Y9</accession>
<protein>
    <submittedName>
        <fullName evidence="3">Uncharacterized protein</fullName>
    </submittedName>
</protein>
<dbReference type="RefSeq" id="WP_073435793.1">
    <property type="nucleotide sequence ID" value="NZ_BJXU01000071.1"/>
</dbReference>
<keyword evidence="1" id="KW-0472">Membrane</keyword>
<dbReference type="AlphaFoldDB" id="A0A1M7I1Y9"/>
<dbReference type="OrthoDB" id="6370499at2"/>
<organism evidence="3 4">
    <name type="scientific">Halomonas cupida</name>
    <dbReference type="NCBI Taxonomy" id="44933"/>
    <lineage>
        <taxon>Bacteria</taxon>
        <taxon>Pseudomonadati</taxon>
        <taxon>Pseudomonadota</taxon>
        <taxon>Gammaproteobacteria</taxon>
        <taxon>Oceanospirillales</taxon>
        <taxon>Halomonadaceae</taxon>
        <taxon>Halomonas</taxon>
    </lineage>
</organism>
<gene>
    <name evidence="2" type="ORF">HCU01_19410</name>
    <name evidence="3" type="ORF">SAMN05660971_02778</name>
</gene>
<keyword evidence="1" id="KW-1133">Transmembrane helix</keyword>
<reference evidence="2 5" key="2">
    <citation type="submission" date="2019-07" db="EMBL/GenBank/DDBJ databases">
        <title>Whole genome shotgun sequence of Halomonas cupida NBRC 102219.</title>
        <authorList>
            <person name="Hosoyama A."/>
            <person name="Uohara A."/>
            <person name="Ohji S."/>
            <person name="Ichikawa N."/>
        </authorList>
    </citation>
    <scope>NUCLEOTIDE SEQUENCE [LARGE SCALE GENOMIC DNA]</scope>
    <source>
        <strain evidence="2 5">NBRC 102219</strain>
    </source>
</reference>
<proteinExistence type="predicted"/>
<dbReference type="Proteomes" id="UP000321726">
    <property type="component" value="Unassembled WGS sequence"/>
</dbReference>
<name>A0A1M7I1Y9_9GAMM</name>
<evidence type="ECO:0000313" key="5">
    <source>
        <dbReference type="Proteomes" id="UP000321726"/>
    </source>
</evidence>
<dbReference type="EMBL" id="FRCA01000007">
    <property type="protein sequence ID" value="SHM34792.1"/>
    <property type="molecule type" value="Genomic_DNA"/>
</dbReference>
<reference evidence="3 4" key="1">
    <citation type="submission" date="2016-11" db="EMBL/GenBank/DDBJ databases">
        <authorList>
            <person name="Jaros S."/>
            <person name="Januszkiewicz K."/>
            <person name="Wedrychowicz H."/>
        </authorList>
    </citation>
    <scope>NUCLEOTIDE SEQUENCE [LARGE SCALE GENOMIC DNA]</scope>
    <source>
        <strain evidence="3 4">DSM 4740</strain>
    </source>
</reference>
<evidence type="ECO:0000256" key="1">
    <source>
        <dbReference type="SAM" id="Phobius"/>
    </source>
</evidence>
<feature type="transmembrane region" description="Helical" evidence="1">
    <location>
        <begin position="7"/>
        <end position="28"/>
    </location>
</feature>
<dbReference type="EMBL" id="BJXU01000071">
    <property type="protein sequence ID" value="GEN23992.1"/>
    <property type="molecule type" value="Genomic_DNA"/>
</dbReference>
<evidence type="ECO:0000313" key="3">
    <source>
        <dbReference type="EMBL" id="SHM34792.1"/>
    </source>
</evidence>
<keyword evidence="5" id="KW-1185">Reference proteome</keyword>
<keyword evidence="1" id="KW-0812">Transmembrane</keyword>